<comment type="caution">
    <text evidence="2">The sequence shown here is derived from an EMBL/GenBank/DDBJ whole genome shotgun (WGS) entry which is preliminary data.</text>
</comment>
<feature type="region of interest" description="Disordered" evidence="1">
    <location>
        <begin position="27"/>
        <end position="51"/>
    </location>
</feature>
<name>A0A7I9YR73_MYCBU</name>
<keyword evidence="3" id="KW-1185">Reference proteome</keyword>
<dbReference type="EMBL" id="BLKZ01000001">
    <property type="protein sequence ID" value="GFG91092.1"/>
    <property type="molecule type" value="Genomic_DNA"/>
</dbReference>
<dbReference type="Proteomes" id="UP000465360">
    <property type="component" value="Unassembled WGS sequence"/>
</dbReference>
<evidence type="ECO:0000313" key="2">
    <source>
        <dbReference type="EMBL" id="GFG91092.1"/>
    </source>
</evidence>
<evidence type="ECO:0000256" key="1">
    <source>
        <dbReference type="SAM" id="MobiDB-lite"/>
    </source>
</evidence>
<reference evidence="2 3" key="1">
    <citation type="journal article" date="2019" name="Emerg. Microbes Infect.">
        <title>Comprehensive subspecies identification of 175 nontuberculous mycobacteria species based on 7547 genomic profiles.</title>
        <authorList>
            <person name="Matsumoto Y."/>
            <person name="Kinjo T."/>
            <person name="Motooka D."/>
            <person name="Nabeya D."/>
            <person name="Jung N."/>
            <person name="Uechi K."/>
            <person name="Horii T."/>
            <person name="Iida T."/>
            <person name="Fujita J."/>
            <person name="Nakamura S."/>
        </authorList>
    </citation>
    <scope>NUCLEOTIDE SEQUENCE [LARGE SCALE GENOMIC DNA]</scope>
    <source>
        <strain evidence="2 3">JCM 30725</strain>
    </source>
</reference>
<dbReference type="AlphaFoldDB" id="A0A7I9YR73"/>
<gene>
    <name evidence="2" type="ORF">MBOU_31340</name>
</gene>
<organism evidence="2 3">
    <name type="scientific">Mycobacterium bourgelatii</name>
    <dbReference type="NCBI Taxonomy" id="1273442"/>
    <lineage>
        <taxon>Bacteria</taxon>
        <taxon>Bacillati</taxon>
        <taxon>Actinomycetota</taxon>
        <taxon>Actinomycetes</taxon>
        <taxon>Mycobacteriales</taxon>
        <taxon>Mycobacteriaceae</taxon>
        <taxon>Mycobacterium</taxon>
    </lineage>
</organism>
<feature type="compositionally biased region" description="Gly residues" evidence="1">
    <location>
        <begin position="30"/>
        <end position="41"/>
    </location>
</feature>
<sequence>MVGGGLWRTTDGWFALDCPDDGWTGAEVGAAGGGDGLGGGDEMVVTGGRMSEPYDGNGPVGVAVGGMGFAGAMGPATICVWRSGGGRC</sequence>
<protein>
    <submittedName>
        <fullName evidence="2">Uncharacterized protein</fullName>
    </submittedName>
</protein>
<accession>A0A7I9YR73</accession>
<evidence type="ECO:0000313" key="3">
    <source>
        <dbReference type="Proteomes" id="UP000465360"/>
    </source>
</evidence>
<proteinExistence type="predicted"/>